<dbReference type="EMBL" id="KE654723">
    <property type="protein sequence ID" value="EQK98422.1"/>
    <property type="molecule type" value="Genomic_DNA"/>
</dbReference>
<dbReference type="PANTHER" id="PTHR42024:SF1">
    <property type="entry name" value="AMINO ACID PERMEASE_ SLC12A DOMAIN-CONTAINING PROTEIN"/>
    <property type="match status" value="1"/>
</dbReference>
<feature type="region of interest" description="Disordered" evidence="2">
    <location>
        <begin position="890"/>
        <end position="944"/>
    </location>
</feature>
<feature type="region of interest" description="Disordered" evidence="2">
    <location>
        <begin position="785"/>
        <end position="806"/>
    </location>
</feature>
<dbReference type="OrthoDB" id="2289094at2759"/>
<keyword evidence="1" id="KW-0175">Coiled coil</keyword>
<keyword evidence="3" id="KW-0812">Transmembrane</keyword>
<keyword evidence="3" id="KW-0472">Membrane</keyword>
<evidence type="ECO:0000313" key="5">
    <source>
        <dbReference type="Proteomes" id="UP000019374"/>
    </source>
</evidence>
<dbReference type="PANTHER" id="PTHR42024">
    <property type="entry name" value="AMINO ACID PERMEASE_ SLC12A DOMAIN-CONTAINING PROTEIN"/>
    <property type="match status" value="1"/>
</dbReference>
<organism evidence="4 5">
    <name type="scientific">Ophiocordyceps sinensis (strain Co18 / CGMCC 3.14243)</name>
    <name type="common">Yarsagumba caterpillar fungus</name>
    <name type="synonym">Hirsutella sinensis</name>
    <dbReference type="NCBI Taxonomy" id="911162"/>
    <lineage>
        <taxon>Eukaryota</taxon>
        <taxon>Fungi</taxon>
        <taxon>Dikarya</taxon>
        <taxon>Ascomycota</taxon>
        <taxon>Pezizomycotina</taxon>
        <taxon>Sordariomycetes</taxon>
        <taxon>Hypocreomycetidae</taxon>
        <taxon>Hypocreales</taxon>
        <taxon>Ophiocordycipitaceae</taxon>
        <taxon>Ophiocordyceps</taxon>
    </lineage>
</organism>
<feature type="region of interest" description="Disordered" evidence="2">
    <location>
        <begin position="402"/>
        <end position="433"/>
    </location>
</feature>
<proteinExistence type="predicted"/>
<feature type="transmembrane region" description="Helical" evidence="3">
    <location>
        <begin position="1105"/>
        <end position="1131"/>
    </location>
</feature>
<feature type="transmembrane region" description="Helical" evidence="3">
    <location>
        <begin position="1004"/>
        <end position="1024"/>
    </location>
</feature>
<reference evidence="4 5" key="1">
    <citation type="journal article" date="2013" name="Chin. Sci. Bull.">
        <title>Genome survey uncovers the secrets of sex and lifestyle in caterpillar fungus.</title>
        <authorList>
            <person name="Hu X."/>
            <person name="Zhang Y."/>
            <person name="Xiao G."/>
            <person name="Zheng P."/>
            <person name="Xia Y."/>
            <person name="Zhang X."/>
            <person name="St Leger R.J."/>
            <person name="Liu X."/>
            <person name="Wang C."/>
        </authorList>
    </citation>
    <scope>NUCLEOTIDE SEQUENCE [LARGE SCALE GENOMIC DNA]</scope>
    <source>
        <strain evidence="5">Co18 / CGMCC 3.14243</strain>
        <tissue evidence="4">Fruit-body</tissue>
    </source>
</reference>
<evidence type="ECO:0000313" key="4">
    <source>
        <dbReference type="EMBL" id="EQK98422.1"/>
    </source>
</evidence>
<keyword evidence="3" id="KW-1133">Transmembrane helix</keyword>
<accession>T5A9D3</accession>
<feature type="compositionally biased region" description="Basic and acidic residues" evidence="2">
    <location>
        <begin position="353"/>
        <end position="368"/>
    </location>
</feature>
<evidence type="ECO:0000256" key="3">
    <source>
        <dbReference type="SAM" id="Phobius"/>
    </source>
</evidence>
<feature type="region of interest" description="Disordered" evidence="2">
    <location>
        <begin position="720"/>
        <end position="742"/>
    </location>
</feature>
<dbReference type="eggNOG" id="KOG1836">
    <property type="taxonomic scope" value="Eukaryota"/>
</dbReference>
<name>T5A9D3_OPHSC</name>
<protein>
    <submittedName>
        <fullName evidence="4">Uncharacterized protein</fullName>
    </submittedName>
</protein>
<dbReference type="AlphaFoldDB" id="T5A9D3"/>
<feature type="compositionally biased region" description="Acidic residues" evidence="2">
    <location>
        <begin position="795"/>
        <end position="806"/>
    </location>
</feature>
<dbReference type="Gene3D" id="1.10.287.1490">
    <property type="match status" value="1"/>
</dbReference>
<feature type="compositionally biased region" description="Polar residues" evidence="2">
    <location>
        <begin position="415"/>
        <end position="425"/>
    </location>
</feature>
<feature type="transmembrane region" description="Helical" evidence="3">
    <location>
        <begin position="1076"/>
        <end position="1099"/>
    </location>
</feature>
<feature type="region of interest" description="Disordered" evidence="2">
    <location>
        <begin position="327"/>
        <end position="368"/>
    </location>
</feature>
<gene>
    <name evidence="4" type="ORF">OCS_05865</name>
</gene>
<dbReference type="Proteomes" id="UP000019374">
    <property type="component" value="Unassembled WGS sequence"/>
</dbReference>
<evidence type="ECO:0000256" key="2">
    <source>
        <dbReference type="SAM" id="MobiDB-lite"/>
    </source>
</evidence>
<dbReference type="HOGENOM" id="CLU_275090_0_0_1"/>
<sequence>MKSEHESKVIGLETRLSEANNKIQAAETELGELRTYLAEALASKDATESELEAIQKSLETIEAEHSEKLRASENNLQKILGDHASKIEELQASLAGQHKVAVDELEAKHKEELEKGLADTSSHEAALDELKSTYESALAEFQQRIDALTASQAALESASNEETELEHQAHNAQIASLEGEIAELKARLEVSGKTAETASAEMESVNDRLAQIQSELAGKESALVAAKDELASLQAKAQSALADKDSEISKLKTMHDERMKNLSQDYENEIESLRGDAFFKRKFEELEAQHNDLRTSSEEATESHATALATAKAELNAAIEALEVAEKRHQQSLDALQTSHAEALESAKTGASADRDAQQGQMEDLKSRHAEELEVLRKESEVAFAKELDALKASHDSILEALKREHADDKEKSAAAQQAELTSAKDTGDGANATELASVKAELDTARSELAQALSDNSAIEAAKQELEEKHVTEIEKLIALNTEAIENVKNERTQTTKDLEELTAAHAKSLEDTISEHKSSNSSLEEKLVHHATASAELEAALQRTQEALANAECEVTELSQQLVQEKMERMTALADLDATKKVKTDTSEVETLRAELASLKMAQEEANMSVLASLQAKQAEVDAGKAALTAAEERLAGMKHDLGLALQDLQEQQAEAEAKHKTALADYKDLNDSMTALVEEANNKAKGLEAKLEEATRRLEEATQELEEATQKLEEATQKLEEATQKQEQATQKQEQSEMKAEEYEAQLKVKEAELAEATAKAAAGKPKGLACSKFADAEGEDDAAVAAKDGAPEGEDDKDDEEDQSLAALALTFPPLEHVIIAVVNEALDHQAAALPRRASSDLATASSPTDQARITLANSDRRRRPSPLRLFFASRITVSSTYENDAHGKDAAGVANGNGVTSRAASDGQVPTRASVSAPGPTEAPSHQLGPHPLTGNAESRRSLSYALRPQAEAYYDSRAATRAEWNRRAKTLDEYYDDNRHLLPQLPFTWHHGRRRWRLFFFAFFVFVDASAVPIALYYGMHYAGHVEGWIIFAIVTTIWGGPTYLEFAVRTLRLVKRERFFRPLGTQSRWCFDMLNWASVLTITAVTALFIVGSAPHVVWLRVLCMPAPAILYCLGGVLGLVTLYHQMGWPAPFRISSTAKGERVGRFYNAFIMLG</sequence>
<evidence type="ECO:0000256" key="1">
    <source>
        <dbReference type="SAM" id="Coils"/>
    </source>
</evidence>
<feature type="region of interest" description="Disordered" evidence="2">
    <location>
        <begin position="842"/>
        <end position="864"/>
    </location>
</feature>
<feature type="compositionally biased region" description="Polar residues" evidence="2">
    <location>
        <begin position="845"/>
        <end position="862"/>
    </location>
</feature>
<feature type="compositionally biased region" description="Basic and acidic residues" evidence="2">
    <location>
        <begin position="402"/>
        <end position="413"/>
    </location>
</feature>
<feature type="transmembrane region" description="Helical" evidence="3">
    <location>
        <begin position="1036"/>
        <end position="1055"/>
    </location>
</feature>
<feature type="coiled-coil region" evidence="1">
    <location>
        <begin position="2"/>
        <end position="64"/>
    </location>
</feature>